<dbReference type="InterPro" id="IPR034122">
    <property type="entry name" value="Retropepsin-like_bacterial"/>
</dbReference>
<dbReference type="KEGG" id="blq:L21SP5_01314"/>
<dbReference type="SUPFAM" id="SSF50630">
    <property type="entry name" value="Acid proteases"/>
    <property type="match status" value="2"/>
</dbReference>
<dbReference type="InterPro" id="IPR021109">
    <property type="entry name" value="Peptidase_aspartic_dom_sf"/>
</dbReference>
<accession>A0A0S2HY32</accession>
<dbReference type="AlphaFoldDB" id="A0A0S2HY32"/>
<organism evidence="1 2">
    <name type="scientific">Salinivirga cyanobacteriivorans</name>
    <dbReference type="NCBI Taxonomy" id="1307839"/>
    <lineage>
        <taxon>Bacteria</taxon>
        <taxon>Pseudomonadati</taxon>
        <taxon>Bacteroidota</taxon>
        <taxon>Bacteroidia</taxon>
        <taxon>Bacteroidales</taxon>
        <taxon>Salinivirgaceae</taxon>
        <taxon>Salinivirga</taxon>
    </lineage>
</organism>
<proteinExistence type="predicted"/>
<evidence type="ECO:0000313" key="1">
    <source>
        <dbReference type="EMBL" id="ALO14967.1"/>
    </source>
</evidence>
<dbReference type="STRING" id="1307839.L21SP5_01314"/>
<dbReference type="GO" id="GO:0008233">
    <property type="term" value="F:peptidase activity"/>
    <property type="evidence" value="ECO:0007669"/>
    <property type="project" value="UniProtKB-KW"/>
</dbReference>
<dbReference type="RefSeq" id="WP_057952474.1">
    <property type="nucleotide sequence ID" value="NZ_CP013118.1"/>
</dbReference>
<dbReference type="Gene3D" id="2.40.70.10">
    <property type="entry name" value="Acid Proteases"/>
    <property type="match status" value="2"/>
</dbReference>
<keyword evidence="1" id="KW-0378">Hydrolase</keyword>
<dbReference type="Pfam" id="PF13650">
    <property type="entry name" value="Asp_protease_2"/>
    <property type="match status" value="2"/>
</dbReference>
<protein>
    <submittedName>
        <fullName evidence="1">Putative aspartyl protease</fullName>
    </submittedName>
</protein>
<dbReference type="OrthoDB" id="5580718at2"/>
<gene>
    <name evidence="1" type="ORF">L21SP5_01314</name>
</gene>
<dbReference type="CDD" id="cd05483">
    <property type="entry name" value="retropepsin_like_bacteria"/>
    <property type="match status" value="1"/>
</dbReference>
<keyword evidence="2" id="KW-1185">Reference proteome</keyword>
<evidence type="ECO:0000313" key="2">
    <source>
        <dbReference type="Proteomes" id="UP000064893"/>
    </source>
</evidence>
<dbReference type="EMBL" id="CP013118">
    <property type="protein sequence ID" value="ALO14967.1"/>
    <property type="molecule type" value="Genomic_DNA"/>
</dbReference>
<dbReference type="GO" id="GO:0006508">
    <property type="term" value="P:proteolysis"/>
    <property type="evidence" value="ECO:0007669"/>
    <property type="project" value="UniProtKB-KW"/>
</dbReference>
<dbReference type="CDD" id="cd00303">
    <property type="entry name" value="retropepsin_like"/>
    <property type="match status" value="1"/>
</dbReference>
<keyword evidence="1" id="KW-0645">Protease</keyword>
<reference evidence="1 2" key="1">
    <citation type="submission" date="2015-11" db="EMBL/GenBank/DDBJ databases">
        <title>Description and complete genome sequence of a novel strain predominating in hypersaline microbial mats and representing a new family of the Bacteriodetes phylum.</title>
        <authorList>
            <person name="Spring S."/>
            <person name="Bunk B."/>
            <person name="Sproer C."/>
            <person name="Klenk H.-P."/>
        </authorList>
    </citation>
    <scope>NUCLEOTIDE SEQUENCE [LARGE SCALE GENOMIC DNA]</scope>
    <source>
        <strain evidence="1 2">L21-Spi-D4</strain>
    </source>
</reference>
<sequence>MSHYLIIILVSVLAQLGHFDAKEAALPGAMVEEKTGANNIVIPLKRAGNLILIDGKIDGQTGSFILDTGAPGLVLNATYFRESKPAAKGQGQGITGSRMKRRTKHINQFSFAGLVFENLKADVLNLGHIENVRNIKILGLIGTAFIRDYEVVLDISQKSMRMYRIDKKGNYMAPCPDKTKYSVHHEIDFINNVIVTKIPVGGKNVRFCIDTGAEHNVLDFNNHRNVMKTISITSRRKLQGANSERIEVLYGVMNDFALAGQAFPRMQVVLLDMTSMRAAYDIFIKGMLGFDFFKQGVVRINTRKGIMSMALN</sequence>
<dbReference type="Proteomes" id="UP000064893">
    <property type="component" value="Chromosome"/>
</dbReference>
<name>A0A0S2HY32_9BACT</name>